<dbReference type="InterPro" id="IPR038987">
    <property type="entry name" value="MoeA-like"/>
</dbReference>
<dbReference type="RefSeq" id="WP_238249302.1">
    <property type="nucleotide sequence ID" value="NZ_BPQX01000028.1"/>
</dbReference>
<evidence type="ECO:0000256" key="5">
    <source>
        <dbReference type="ARBA" id="ARBA00047317"/>
    </source>
</evidence>
<dbReference type="EMBL" id="JAUSVV010000009">
    <property type="protein sequence ID" value="MDQ0443988.1"/>
    <property type="molecule type" value="Genomic_DNA"/>
</dbReference>
<evidence type="ECO:0000259" key="7">
    <source>
        <dbReference type="SMART" id="SM00852"/>
    </source>
</evidence>
<evidence type="ECO:0000256" key="4">
    <source>
        <dbReference type="ARBA" id="ARBA00023150"/>
    </source>
</evidence>
<dbReference type="PANTHER" id="PTHR10192">
    <property type="entry name" value="MOLYBDOPTERIN BIOSYNTHESIS PROTEIN"/>
    <property type="match status" value="1"/>
</dbReference>
<evidence type="ECO:0000313" key="9">
    <source>
        <dbReference type="Proteomes" id="UP001236369"/>
    </source>
</evidence>
<dbReference type="InterPro" id="IPR005110">
    <property type="entry name" value="MoeA_linker/N"/>
</dbReference>
<gene>
    <name evidence="8" type="ORF">QO016_003496</name>
</gene>
<keyword evidence="6" id="KW-0500">Molybdenum</keyword>
<dbReference type="GO" id="GO:0061599">
    <property type="term" value="F:molybdopterin molybdotransferase activity"/>
    <property type="evidence" value="ECO:0007669"/>
    <property type="project" value="UniProtKB-EC"/>
</dbReference>
<dbReference type="PROSITE" id="PS01079">
    <property type="entry name" value="MOCF_BIOSYNTHESIS_2"/>
    <property type="match status" value="1"/>
</dbReference>
<comment type="pathway">
    <text evidence="2 6">Cofactor biosynthesis; molybdopterin biosynthesis.</text>
</comment>
<evidence type="ECO:0000256" key="3">
    <source>
        <dbReference type="ARBA" id="ARBA00010763"/>
    </source>
</evidence>
<keyword evidence="6" id="KW-0479">Metal-binding</keyword>
<dbReference type="NCBIfam" id="NF045515">
    <property type="entry name" value="Glp_gephyrin"/>
    <property type="match status" value="1"/>
</dbReference>
<dbReference type="Pfam" id="PF03454">
    <property type="entry name" value="MoeA_C"/>
    <property type="match status" value="1"/>
</dbReference>
<comment type="function">
    <text evidence="1 6">Catalyzes the insertion of molybdate into adenylated molybdopterin with the concomitant release of AMP.</text>
</comment>
<comment type="catalytic activity">
    <reaction evidence="5">
        <text>adenylyl-molybdopterin + molybdate = Mo-molybdopterin + AMP + H(+)</text>
        <dbReference type="Rhea" id="RHEA:35047"/>
        <dbReference type="ChEBI" id="CHEBI:15378"/>
        <dbReference type="ChEBI" id="CHEBI:36264"/>
        <dbReference type="ChEBI" id="CHEBI:62727"/>
        <dbReference type="ChEBI" id="CHEBI:71302"/>
        <dbReference type="ChEBI" id="CHEBI:456215"/>
        <dbReference type="EC" id="2.10.1.1"/>
    </reaction>
</comment>
<dbReference type="Pfam" id="PF00994">
    <property type="entry name" value="MoCF_biosynth"/>
    <property type="match status" value="1"/>
</dbReference>
<dbReference type="Gene3D" id="2.40.340.10">
    <property type="entry name" value="MoeA, C-terminal, domain IV"/>
    <property type="match status" value="1"/>
</dbReference>
<comment type="cofactor">
    <cofactor evidence="6">
        <name>Mg(2+)</name>
        <dbReference type="ChEBI" id="CHEBI:18420"/>
    </cofactor>
</comment>
<dbReference type="SMART" id="SM00852">
    <property type="entry name" value="MoCF_biosynth"/>
    <property type="match status" value="1"/>
</dbReference>
<comment type="similarity">
    <text evidence="3 6">Belongs to the MoeA family.</text>
</comment>
<dbReference type="InterPro" id="IPR001453">
    <property type="entry name" value="MoaB/Mog_dom"/>
</dbReference>
<dbReference type="NCBIfam" id="TIGR00177">
    <property type="entry name" value="molyb_syn"/>
    <property type="match status" value="1"/>
</dbReference>
<dbReference type="InterPro" id="IPR005111">
    <property type="entry name" value="MoeA_C_domain_IV"/>
</dbReference>
<dbReference type="SUPFAM" id="SSF63882">
    <property type="entry name" value="MoeA N-terminal region -like"/>
    <property type="match status" value="1"/>
</dbReference>
<reference evidence="8 9" key="1">
    <citation type="submission" date="2023-07" db="EMBL/GenBank/DDBJ databases">
        <title>Genomic Encyclopedia of Type Strains, Phase IV (KMG-IV): sequencing the most valuable type-strain genomes for metagenomic binning, comparative biology and taxonomic classification.</title>
        <authorList>
            <person name="Goeker M."/>
        </authorList>
    </citation>
    <scope>NUCLEOTIDE SEQUENCE [LARGE SCALE GENOMIC DNA]</scope>
    <source>
        <strain evidence="8 9">DSM 19562</strain>
    </source>
</reference>
<protein>
    <recommendedName>
        <fullName evidence="6">Molybdopterin molybdenumtransferase</fullName>
        <ecNumber evidence="6">2.10.1.1</ecNumber>
    </recommendedName>
</protein>
<dbReference type="Pfam" id="PF03453">
    <property type="entry name" value="MoeA_N"/>
    <property type="match status" value="1"/>
</dbReference>
<dbReference type="Gene3D" id="3.90.105.10">
    <property type="entry name" value="Molybdopterin biosynthesis moea protein, domain 2"/>
    <property type="match status" value="1"/>
</dbReference>
<dbReference type="InterPro" id="IPR036688">
    <property type="entry name" value="MoeA_C_domain_IV_sf"/>
</dbReference>
<dbReference type="CDD" id="cd00887">
    <property type="entry name" value="MoeA"/>
    <property type="match status" value="1"/>
</dbReference>
<evidence type="ECO:0000256" key="1">
    <source>
        <dbReference type="ARBA" id="ARBA00002901"/>
    </source>
</evidence>
<dbReference type="InterPro" id="IPR008284">
    <property type="entry name" value="MoCF_biosynth_CS"/>
</dbReference>
<dbReference type="EC" id="2.10.1.1" evidence="6"/>
<dbReference type="Gene3D" id="3.40.980.10">
    <property type="entry name" value="MoaB/Mog-like domain"/>
    <property type="match status" value="1"/>
</dbReference>
<dbReference type="SUPFAM" id="SSF63867">
    <property type="entry name" value="MoeA C-terminal domain-like"/>
    <property type="match status" value="1"/>
</dbReference>
<dbReference type="InterPro" id="IPR036135">
    <property type="entry name" value="MoeA_linker/N_sf"/>
</dbReference>
<keyword evidence="9" id="KW-1185">Reference proteome</keyword>
<dbReference type="PANTHER" id="PTHR10192:SF5">
    <property type="entry name" value="GEPHYRIN"/>
    <property type="match status" value="1"/>
</dbReference>
<sequence>MRIADALALIRGRLQVLARVETVSLAYSPGRILAQDVLAPMALPPFDNSAVDGYACRFDDLAAQGPTVLPVAGRVAAGAAASEIPRAAAVRIFTGAPLPAGADTVVMQEDARVAAGMVTLPPGIALGANRRRAGEDVALGALALPAGRKIGARDLALAASLGLRDLPVRAPLTVGLFSTGDEVTAIGHGLPTAGIHDANGPMLSALIAQFGAQAHHLGILRDDPANLGKRLATAAAQHDLIVTSGGVSVGEEDHVRSAVRANGEIALWRLAIKPGRPLAFGHIGGTPFVGLPGNPGAAYVTALAILIPVLRQMSGASEEPPLPLVRSGFSLNKRAGRLEYLRVCLRPSGDGLSEVVPAPGGALSSLSASDGLAELAEDIEAIRPGDLLPYRAHPLA</sequence>
<feature type="domain" description="MoaB/Mog" evidence="7">
    <location>
        <begin position="175"/>
        <end position="312"/>
    </location>
</feature>
<proteinExistence type="inferred from homology"/>
<evidence type="ECO:0000256" key="6">
    <source>
        <dbReference type="RuleBase" id="RU365090"/>
    </source>
</evidence>
<accession>A0ABU0HNT9</accession>
<name>A0ABU0HNT9_9HYPH</name>
<dbReference type="SUPFAM" id="SSF53218">
    <property type="entry name" value="Molybdenum cofactor biosynthesis proteins"/>
    <property type="match status" value="1"/>
</dbReference>
<keyword evidence="6" id="KW-0460">Magnesium</keyword>
<dbReference type="InterPro" id="IPR036425">
    <property type="entry name" value="MoaB/Mog-like_dom_sf"/>
</dbReference>
<keyword evidence="4 6" id="KW-0501">Molybdenum cofactor biosynthesis</keyword>
<comment type="caution">
    <text evidence="8">The sequence shown here is derived from an EMBL/GenBank/DDBJ whole genome shotgun (WGS) entry which is preliminary data.</text>
</comment>
<dbReference type="Gene3D" id="2.170.190.11">
    <property type="entry name" value="Molybdopterin biosynthesis moea protein, domain 3"/>
    <property type="match status" value="1"/>
</dbReference>
<dbReference type="Proteomes" id="UP001236369">
    <property type="component" value="Unassembled WGS sequence"/>
</dbReference>
<evidence type="ECO:0000256" key="2">
    <source>
        <dbReference type="ARBA" id="ARBA00005046"/>
    </source>
</evidence>
<keyword evidence="6 8" id="KW-0808">Transferase</keyword>
<evidence type="ECO:0000313" key="8">
    <source>
        <dbReference type="EMBL" id="MDQ0443988.1"/>
    </source>
</evidence>
<organism evidence="8 9">
    <name type="scientific">Methylobacterium persicinum</name>
    <dbReference type="NCBI Taxonomy" id="374426"/>
    <lineage>
        <taxon>Bacteria</taxon>
        <taxon>Pseudomonadati</taxon>
        <taxon>Pseudomonadota</taxon>
        <taxon>Alphaproteobacteria</taxon>
        <taxon>Hyphomicrobiales</taxon>
        <taxon>Methylobacteriaceae</taxon>
        <taxon>Methylobacterium</taxon>
    </lineage>
</organism>